<gene>
    <name evidence="2" type="ordered locus">SULAZ_0613</name>
</gene>
<keyword evidence="1" id="KW-1133">Transmembrane helix</keyword>
<keyword evidence="1" id="KW-0472">Membrane</keyword>
<dbReference type="AlphaFoldDB" id="C1DU11"/>
<sequence length="70" mass="8407">MVDPSAFNQMEKQATELLIKILIPLWIVLSVSVSIWAYKSTRAKVFWKNLYRSIFPPREAKGEKRHWFRR</sequence>
<evidence type="ECO:0000313" key="2">
    <source>
        <dbReference type="EMBL" id="ACN99321.1"/>
    </source>
</evidence>
<organism evidence="2 3">
    <name type="scientific">Sulfurihydrogenibium azorense (strain DSM 15241 / OCM 825 / Az-Fu1)</name>
    <dbReference type="NCBI Taxonomy" id="204536"/>
    <lineage>
        <taxon>Bacteria</taxon>
        <taxon>Pseudomonadati</taxon>
        <taxon>Aquificota</taxon>
        <taxon>Aquificia</taxon>
        <taxon>Aquificales</taxon>
        <taxon>Hydrogenothermaceae</taxon>
        <taxon>Sulfurihydrogenibium</taxon>
    </lineage>
</organism>
<dbReference type="RefSeq" id="WP_012674639.1">
    <property type="nucleotide sequence ID" value="NC_012438.1"/>
</dbReference>
<keyword evidence="1" id="KW-0812">Transmembrane</keyword>
<proteinExistence type="predicted"/>
<dbReference type="OrthoDB" id="15222at2"/>
<protein>
    <submittedName>
        <fullName evidence="2">Uncharacterized protein</fullName>
    </submittedName>
</protein>
<dbReference type="HOGENOM" id="CLU_2756334_0_0_0"/>
<reference evidence="2 3" key="1">
    <citation type="journal article" date="2009" name="J. Bacteriol.">
        <title>Complete and draft genome sequences of six members of the Aquificales.</title>
        <authorList>
            <person name="Reysenbach A.L."/>
            <person name="Hamamura N."/>
            <person name="Podar M."/>
            <person name="Griffiths E."/>
            <person name="Ferreira S."/>
            <person name="Hochstein R."/>
            <person name="Heidelberg J."/>
            <person name="Johnson J."/>
            <person name="Mead D."/>
            <person name="Pohorille A."/>
            <person name="Sarmiento M."/>
            <person name="Schweighofer K."/>
            <person name="Seshadri R."/>
            <person name="Voytek M.A."/>
        </authorList>
    </citation>
    <scope>NUCLEOTIDE SEQUENCE [LARGE SCALE GENOMIC DNA]</scope>
    <source>
        <strain evidence="3">Az-Fu1 / DSM 15241 / OCM 825</strain>
    </source>
</reference>
<dbReference type="STRING" id="204536.SULAZ_0613"/>
<evidence type="ECO:0000313" key="3">
    <source>
        <dbReference type="Proteomes" id="UP000001369"/>
    </source>
</evidence>
<evidence type="ECO:0000256" key="1">
    <source>
        <dbReference type="SAM" id="Phobius"/>
    </source>
</evidence>
<name>C1DU11_SULAA</name>
<dbReference type="KEGG" id="saf:SULAZ_0613"/>
<accession>C1DU11</accession>
<feature type="transmembrane region" description="Helical" evidence="1">
    <location>
        <begin position="17"/>
        <end position="38"/>
    </location>
</feature>
<keyword evidence="3" id="KW-1185">Reference proteome</keyword>
<dbReference type="Proteomes" id="UP000001369">
    <property type="component" value="Chromosome"/>
</dbReference>
<dbReference type="EMBL" id="CP001229">
    <property type="protein sequence ID" value="ACN99321.1"/>
    <property type="molecule type" value="Genomic_DNA"/>
</dbReference>